<evidence type="ECO:0000256" key="7">
    <source>
        <dbReference type="ARBA" id="ARBA00022989"/>
    </source>
</evidence>
<keyword evidence="4" id="KW-1003">Cell membrane</keyword>
<evidence type="ECO:0000259" key="13">
    <source>
        <dbReference type="Pfam" id="PF02932"/>
    </source>
</evidence>
<dbReference type="Gene3D" id="1.20.58.390">
    <property type="entry name" value="Neurotransmitter-gated ion-channel transmembrane domain"/>
    <property type="match status" value="1"/>
</dbReference>
<proteinExistence type="predicted"/>
<accession>A0ABM1SAE8</accession>
<dbReference type="CDD" id="cd19049">
    <property type="entry name" value="LGIC_TM_anion"/>
    <property type="match status" value="1"/>
</dbReference>
<sequence>MYGKMTNEILSETKFHELTKEKNYDRFIRPNATNGPVFTDVQLEVGYLGEIDSKAMTFEIHLTLRHWWQDERLKFDPMRGKSVVGLSTLRNLIWTPTLFFLNEKDSEMVKTTEDNVYVKVDSNGKTYMAIRSKVWKWVKCGELYNWVGCEKLYGQGEYGRPHPTHLYSLPYSPWPYSFSHPTHLYRKLYGQGEYGRLYKWVGCRELYQWIECGKLYNWVGFQVDICSLIGKYDIKSLLLRWRQVNQKDLCLIIPELTLPEHSLDKDSVICTENNKNYDTAGGYSGLIATFSLRREFSYYMIEVYVPIMLLVIVSWISFWLDVHAVPARVALGITTILTVITNSRGVKDSIPRVSYIKAVDVWNLGCTLLVFCAFLEFPLVNFIARKARMKAVTEIAQNGDNKGQLQKDVDLNRTFQLVHHRNSAGRLSKLNKTCPIHKNTLKVQDVTDMTEDDGTDDHDGDDSINFSRMLPVASEELARSIDRICRFLFPSIFLLFNIIYWVTWVQH</sequence>
<evidence type="ECO:0000256" key="8">
    <source>
        <dbReference type="ARBA" id="ARBA00023065"/>
    </source>
</evidence>
<dbReference type="InterPro" id="IPR006201">
    <property type="entry name" value="Neur_channel"/>
</dbReference>
<dbReference type="Proteomes" id="UP000694941">
    <property type="component" value="Unplaced"/>
</dbReference>
<keyword evidence="14" id="KW-1185">Reference proteome</keyword>
<comment type="subcellular location">
    <subcellularLocation>
        <location evidence="2">Cell membrane</location>
    </subcellularLocation>
    <subcellularLocation>
        <location evidence="1">Membrane</location>
        <topology evidence="1">Multi-pass membrane protein</topology>
    </subcellularLocation>
</comment>
<dbReference type="PANTHER" id="PTHR18945">
    <property type="entry name" value="NEUROTRANSMITTER GATED ION CHANNEL"/>
    <property type="match status" value="1"/>
</dbReference>
<evidence type="ECO:0000256" key="3">
    <source>
        <dbReference type="ARBA" id="ARBA00022448"/>
    </source>
</evidence>
<dbReference type="Pfam" id="PF02932">
    <property type="entry name" value="Neur_chan_memb"/>
    <property type="match status" value="1"/>
</dbReference>
<keyword evidence="10" id="KW-0407">Ion channel</keyword>
<evidence type="ECO:0000256" key="9">
    <source>
        <dbReference type="ARBA" id="ARBA00023136"/>
    </source>
</evidence>
<feature type="domain" description="Neurotransmitter-gated ion-channel ligand-binding" evidence="12">
    <location>
        <begin position="16"/>
        <end position="133"/>
    </location>
</feature>
<dbReference type="SUPFAM" id="SSF63712">
    <property type="entry name" value="Nicotinic receptor ligand binding domain-like"/>
    <property type="match status" value="1"/>
</dbReference>
<protein>
    <submittedName>
        <fullName evidence="15">Glutamate-gated chloride channel-like</fullName>
    </submittedName>
</protein>
<dbReference type="PRINTS" id="PR00252">
    <property type="entry name" value="NRIONCHANNEL"/>
</dbReference>
<evidence type="ECO:0000256" key="11">
    <source>
        <dbReference type="SAM" id="Phobius"/>
    </source>
</evidence>
<dbReference type="InterPro" id="IPR006028">
    <property type="entry name" value="GABAA/Glycine_rcpt"/>
</dbReference>
<dbReference type="GeneID" id="106458341"/>
<dbReference type="InterPro" id="IPR006202">
    <property type="entry name" value="Neur_chan_lig-bd"/>
</dbReference>
<reference evidence="15" key="1">
    <citation type="submission" date="2025-08" db="UniProtKB">
        <authorList>
            <consortium name="RefSeq"/>
        </authorList>
    </citation>
    <scope>IDENTIFICATION</scope>
    <source>
        <tissue evidence="15">Muscle</tissue>
    </source>
</reference>
<feature type="domain" description="Neurotransmitter-gated ion-channel transmembrane" evidence="13">
    <location>
        <begin position="303"/>
        <end position="501"/>
    </location>
</feature>
<dbReference type="Pfam" id="PF02931">
    <property type="entry name" value="Neur_chan_LBD"/>
    <property type="match status" value="1"/>
</dbReference>
<evidence type="ECO:0000256" key="1">
    <source>
        <dbReference type="ARBA" id="ARBA00004141"/>
    </source>
</evidence>
<feature type="transmembrane region" description="Helical" evidence="11">
    <location>
        <begin position="487"/>
        <end position="504"/>
    </location>
</feature>
<dbReference type="InterPro" id="IPR036734">
    <property type="entry name" value="Neur_chan_lig-bd_sf"/>
</dbReference>
<keyword evidence="3" id="KW-0813">Transport</keyword>
<keyword evidence="5 11" id="KW-0812">Transmembrane</keyword>
<dbReference type="InterPro" id="IPR036719">
    <property type="entry name" value="Neuro-gated_channel_TM_sf"/>
</dbReference>
<organism evidence="14 15">
    <name type="scientific">Limulus polyphemus</name>
    <name type="common">Atlantic horseshoe crab</name>
    <dbReference type="NCBI Taxonomy" id="6850"/>
    <lineage>
        <taxon>Eukaryota</taxon>
        <taxon>Metazoa</taxon>
        <taxon>Ecdysozoa</taxon>
        <taxon>Arthropoda</taxon>
        <taxon>Chelicerata</taxon>
        <taxon>Merostomata</taxon>
        <taxon>Xiphosura</taxon>
        <taxon>Limulidae</taxon>
        <taxon>Limulus</taxon>
    </lineage>
</organism>
<keyword evidence="7 11" id="KW-1133">Transmembrane helix</keyword>
<dbReference type="RefSeq" id="XP_022240603.1">
    <property type="nucleotide sequence ID" value="XM_022384895.1"/>
</dbReference>
<evidence type="ECO:0000256" key="5">
    <source>
        <dbReference type="ARBA" id="ARBA00022692"/>
    </source>
</evidence>
<dbReference type="PRINTS" id="PR00253">
    <property type="entry name" value="GABAARECEPTR"/>
</dbReference>
<dbReference type="InterPro" id="IPR038050">
    <property type="entry name" value="Neuro_actylchol_rec"/>
</dbReference>
<evidence type="ECO:0000259" key="12">
    <source>
        <dbReference type="Pfam" id="PF02931"/>
    </source>
</evidence>
<dbReference type="InterPro" id="IPR006029">
    <property type="entry name" value="Neurotrans-gated_channel_TM"/>
</dbReference>
<keyword evidence="6" id="KW-0732">Signal</keyword>
<feature type="transmembrane region" description="Helical" evidence="11">
    <location>
        <begin position="361"/>
        <end position="384"/>
    </location>
</feature>
<dbReference type="SUPFAM" id="SSF90112">
    <property type="entry name" value="Neurotransmitter-gated ion-channel transmembrane pore"/>
    <property type="match status" value="1"/>
</dbReference>
<keyword evidence="9 11" id="KW-0472">Membrane</keyword>
<evidence type="ECO:0000256" key="2">
    <source>
        <dbReference type="ARBA" id="ARBA00004236"/>
    </source>
</evidence>
<evidence type="ECO:0000256" key="6">
    <source>
        <dbReference type="ARBA" id="ARBA00022729"/>
    </source>
</evidence>
<evidence type="ECO:0000313" key="14">
    <source>
        <dbReference type="Proteomes" id="UP000694941"/>
    </source>
</evidence>
<gene>
    <name evidence="15" type="primary">LOC106458341</name>
</gene>
<evidence type="ECO:0000256" key="4">
    <source>
        <dbReference type="ARBA" id="ARBA00022475"/>
    </source>
</evidence>
<name>A0ABM1SAE8_LIMPO</name>
<keyword evidence="8" id="KW-0406">Ion transport</keyword>
<evidence type="ECO:0000256" key="10">
    <source>
        <dbReference type="ARBA" id="ARBA00023303"/>
    </source>
</evidence>
<evidence type="ECO:0000313" key="15">
    <source>
        <dbReference type="RefSeq" id="XP_022240603.1"/>
    </source>
</evidence>
<dbReference type="Gene3D" id="2.70.170.10">
    <property type="entry name" value="Neurotransmitter-gated ion-channel ligand-binding domain"/>
    <property type="match status" value="1"/>
</dbReference>
<feature type="transmembrane region" description="Helical" evidence="11">
    <location>
        <begin position="296"/>
        <end position="320"/>
    </location>
</feature>